<dbReference type="VEuPathDB" id="TriTrypDB:LdCL_330024300"/>
<protein>
    <submittedName>
        <fullName evidence="3">Uncharacterized protein</fullName>
    </submittedName>
</protein>
<dbReference type="VEuPathDB" id="TriTrypDB:LDHU3_33.2620"/>
<name>A0A504XYV4_LEIDO</name>
<dbReference type="VEuPathDB" id="TriTrypDB:LdBPK_331750.1"/>
<dbReference type="InterPro" id="IPR059038">
    <property type="entry name" value="DUF7881_C"/>
</dbReference>
<comment type="caution">
    <text evidence="3">The sequence shown here is derived from an EMBL/GenBank/DDBJ whole genome shotgun (WGS) entry which is preliminary data.</text>
</comment>
<dbReference type="Pfam" id="PF25365">
    <property type="entry name" value="DUF7881_N"/>
    <property type="match status" value="1"/>
</dbReference>
<feature type="domain" description="DUF7881" evidence="2">
    <location>
        <begin position="2"/>
        <end position="129"/>
    </location>
</feature>
<proteinExistence type="predicted"/>
<dbReference type="EMBL" id="RHLC01000007">
    <property type="protein sequence ID" value="TPP53701.1"/>
    <property type="molecule type" value="Genomic_DNA"/>
</dbReference>
<dbReference type="Pfam" id="PF25363">
    <property type="entry name" value="DUF7881_C"/>
    <property type="match status" value="1"/>
</dbReference>
<feature type="domain" description="DUF7881" evidence="1">
    <location>
        <begin position="130"/>
        <end position="216"/>
    </location>
</feature>
<organism evidence="3 4">
    <name type="scientific">Leishmania donovani</name>
    <dbReference type="NCBI Taxonomy" id="5661"/>
    <lineage>
        <taxon>Eukaryota</taxon>
        <taxon>Discoba</taxon>
        <taxon>Euglenozoa</taxon>
        <taxon>Kinetoplastea</taxon>
        <taxon>Metakinetoplastina</taxon>
        <taxon>Trypanosomatida</taxon>
        <taxon>Trypanosomatidae</taxon>
        <taxon>Leishmaniinae</taxon>
        <taxon>Leishmania</taxon>
    </lineage>
</organism>
<dbReference type="InterPro" id="IPR059037">
    <property type="entry name" value="DUF7881_N"/>
</dbReference>
<dbReference type="VEuPathDB" id="TriTrypDB:LdBPK_331760.1"/>
<dbReference type="VEuPathDB" id="TriTrypDB:LDHU3_33.2610"/>
<gene>
    <name evidence="3" type="ORF">CGC21_37760</name>
</gene>
<reference evidence="4" key="1">
    <citation type="submission" date="2019-02" db="EMBL/GenBank/DDBJ databases">
        <title>FDA dAtabase for Regulatory Grade micrObial Sequences (FDA-ARGOS): Supporting development and validation of Infectious Disease Dx tests.</title>
        <authorList>
            <person name="Duncan R."/>
            <person name="Fisher C."/>
            <person name="Tallon L."/>
            <person name="Sadzewicz L."/>
            <person name="Sengamalay N."/>
            <person name="Ott S."/>
            <person name="Godinez A."/>
            <person name="Nagaraj S."/>
            <person name="Vavikolanu K."/>
            <person name="Nadendla S."/>
            <person name="Aluvathingal J."/>
            <person name="Sichtig H."/>
        </authorList>
    </citation>
    <scope>NUCLEOTIDE SEQUENCE [LARGE SCALE GENOMIC DNA]</scope>
    <source>
        <strain evidence="4">FDAARGOS_361</strain>
    </source>
</reference>
<dbReference type="VEuPathDB" id="TriTrypDB:LdCL_330024200"/>
<dbReference type="AlphaFoldDB" id="A0A504XYV4"/>
<sequence length="416" mass="45558">MAFQFPRGAEFLFVTQYLLQFDDTVKFKLRREGRRTVLQVSTVNIPPFSYTTVDFADESERPQKIAAVEPHATSWAVNAAFFTSVLSCFSGLFPITLEVADDLSCVLLYQKKEDDTGVQVAQVGALHDLGPKLLVDHDVGVLYTIADVRNFGDIVRSVCAGDDERCDVFLRRVSSTECELGMQTSTVTSSLQLLLDECNGVSKRLEGSARCTDLQEPLAVQLGDTHGVVVYHATALAPEKLCATFEKFGKTSVVHGFELTDGNHATVVFFSEPMSCAVCYVSLSRLAQEPENVGIIDVGWIHENGVDAFAKRSYVRHKYTPAVSTVGAESAASNGYLVVYWKGVAEPDRREISQMAHSSAVEVFEDGKEGGRSFLRFCSEDAADAFHSDVLSRFAAMRRSLSYADATDFSLAKGAA</sequence>
<evidence type="ECO:0000259" key="1">
    <source>
        <dbReference type="Pfam" id="PF25363"/>
    </source>
</evidence>
<evidence type="ECO:0000313" key="4">
    <source>
        <dbReference type="Proteomes" id="UP000318447"/>
    </source>
</evidence>
<accession>A0A504XYV4</accession>
<evidence type="ECO:0000259" key="2">
    <source>
        <dbReference type="Pfam" id="PF25365"/>
    </source>
</evidence>
<evidence type="ECO:0000313" key="3">
    <source>
        <dbReference type="EMBL" id="TPP53701.1"/>
    </source>
</evidence>
<dbReference type="Proteomes" id="UP000318447">
    <property type="component" value="Unassembled WGS sequence"/>
</dbReference>